<gene>
    <name evidence="2" type="ORF">CRU78_16175</name>
</gene>
<name>A0A6A7RX35_9PROT</name>
<organism evidence="2 3">
    <name type="scientific">Candidatus Accumulibacter phosphatis</name>
    <dbReference type="NCBI Taxonomy" id="327160"/>
    <lineage>
        <taxon>Bacteria</taxon>
        <taxon>Pseudomonadati</taxon>
        <taxon>Pseudomonadota</taxon>
        <taxon>Betaproteobacteria</taxon>
        <taxon>Candidatus Accumulibacter</taxon>
    </lineage>
</organism>
<dbReference type="Pfam" id="PF05545">
    <property type="entry name" value="FixQ"/>
    <property type="match status" value="1"/>
</dbReference>
<comment type="caution">
    <text evidence="2">The sequence shown here is derived from an EMBL/GenBank/DDBJ whole genome shotgun (WGS) entry which is preliminary data.</text>
</comment>
<dbReference type="AlphaFoldDB" id="A0A6A7RX35"/>
<dbReference type="EMBL" id="PDHS01000412">
    <property type="protein sequence ID" value="MQM31959.1"/>
    <property type="molecule type" value="Genomic_DNA"/>
</dbReference>
<keyword evidence="1" id="KW-1133">Transmembrane helix</keyword>
<evidence type="ECO:0000256" key="1">
    <source>
        <dbReference type="SAM" id="Phobius"/>
    </source>
</evidence>
<sequence length="45" mass="5327">MNMDLSVYHWLLIAAFAGIVIWVFGRKRKARFEEDARLPFEEGKD</sequence>
<accession>A0A6A7RX35</accession>
<evidence type="ECO:0000313" key="3">
    <source>
        <dbReference type="Proteomes" id="UP000342300"/>
    </source>
</evidence>
<dbReference type="Proteomes" id="UP000342300">
    <property type="component" value="Unassembled WGS sequence"/>
</dbReference>
<dbReference type="CDD" id="cd01324">
    <property type="entry name" value="cbb3_Oxidase_CcoQ"/>
    <property type="match status" value="1"/>
</dbReference>
<dbReference type="InterPro" id="IPR008621">
    <property type="entry name" value="Cbb3-typ_cyt_oxidase_comp"/>
</dbReference>
<keyword evidence="1" id="KW-0472">Membrane</keyword>
<evidence type="ECO:0000313" key="2">
    <source>
        <dbReference type="EMBL" id="MQM31959.1"/>
    </source>
</evidence>
<reference evidence="2 3" key="1">
    <citation type="submission" date="2017-09" db="EMBL/GenBank/DDBJ databases">
        <title>Metagenomic Analysis Reveals Denitrifying Candidatus Accumulibacter and Flanking Population as a Source of N2O.</title>
        <authorList>
            <person name="Gao H."/>
            <person name="Mao Y."/>
            <person name="Zhao X."/>
            <person name="Liu W.-T."/>
            <person name="Zhang T."/>
            <person name="Wells G."/>
        </authorList>
    </citation>
    <scope>NUCLEOTIDE SEQUENCE [LARGE SCALE GENOMIC DNA]</scope>
    <source>
        <strain evidence="2">CANDO_2_IC</strain>
    </source>
</reference>
<keyword evidence="1" id="KW-0812">Transmembrane</keyword>
<feature type="transmembrane region" description="Helical" evidence="1">
    <location>
        <begin position="6"/>
        <end position="24"/>
    </location>
</feature>
<protein>
    <submittedName>
        <fullName evidence="2">CcoQ/FixQ family Cbb3-type cytochrome c oxidase assembly chaperone</fullName>
    </submittedName>
</protein>
<proteinExistence type="predicted"/>